<dbReference type="InterPro" id="IPR014043">
    <property type="entry name" value="Acyl_transferase_dom"/>
</dbReference>
<keyword evidence="3" id="KW-0045">Antibiotic biosynthesis</keyword>
<gene>
    <name evidence="7" type="ORF">ACFQGO_38535</name>
</gene>
<dbReference type="SUPFAM" id="SSF53901">
    <property type="entry name" value="Thiolase-like"/>
    <property type="match status" value="1"/>
</dbReference>
<evidence type="ECO:0000256" key="4">
    <source>
        <dbReference type="ARBA" id="ARBA00023268"/>
    </source>
</evidence>
<organism evidence="7 8">
    <name type="scientific">Streptomyces heilongjiangensis</name>
    <dbReference type="NCBI Taxonomy" id="945052"/>
    <lineage>
        <taxon>Bacteria</taxon>
        <taxon>Bacillati</taxon>
        <taxon>Actinomycetota</taxon>
        <taxon>Actinomycetes</taxon>
        <taxon>Kitasatosporales</taxon>
        <taxon>Streptomycetaceae</taxon>
        <taxon>Streptomyces</taxon>
    </lineage>
</organism>
<evidence type="ECO:0000256" key="2">
    <source>
        <dbReference type="ARBA" id="ARBA00022679"/>
    </source>
</evidence>
<dbReference type="InterPro" id="IPR016035">
    <property type="entry name" value="Acyl_Trfase/lysoPLipase"/>
</dbReference>
<dbReference type="InterPro" id="IPR020841">
    <property type="entry name" value="PKS_Beta-ketoAc_synthase_dom"/>
</dbReference>
<dbReference type="InterPro" id="IPR050091">
    <property type="entry name" value="PKS_NRPS_Biosynth_Enz"/>
</dbReference>
<evidence type="ECO:0000313" key="8">
    <source>
        <dbReference type="Proteomes" id="UP001596112"/>
    </source>
</evidence>
<dbReference type="Pfam" id="PF16197">
    <property type="entry name" value="KAsynt_C_assoc"/>
    <property type="match status" value="1"/>
</dbReference>
<dbReference type="SMART" id="SM00827">
    <property type="entry name" value="PKS_AT"/>
    <property type="match status" value="1"/>
</dbReference>
<dbReference type="Pfam" id="PF02801">
    <property type="entry name" value="Ketoacyl-synt_C"/>
    <property type="match status" value="1"/>
</dbReference>
<evidence type="ECO:0000313" key="7">
    <source>
        <dbReference type="EMBL" id="MFC5813329.1"/>
    </source>
</evidence>
<dbReference type="SUPFAM" id="SSF52151">
    <property type="entry name" value="FabD/lysophospholipase-like"/>
    <property type="match status" value="1"/>
</dbReference>
<dbReference type="SMART" id="SM00825">
    <property type="entry name" value="PKS_KS"/>
    <property type="match status" value="1"/>
</dbReference>
<sequence>MANEDKLRDYLKLVTTDLRQTRRRLQEVEARRQEPIAIVSMSCRLPGNARTPEDFWTLLVEGADTVSELPADRGWNVDTLYHPDPEHQGTSYTRSGSFLYDAAEFDPAFFGISPREAAVMDPQQRLLLTASWEALERAGIDPGTLRGEKAGVFVGSSDQGYGAAAAAAPDRVEGHMLTGGSGAVLSGRIAYTLGFEGPAVTVDTMCSSSLVALHLAVQALRQDECGLALAAGATVMATPRNFVEFSRQRGLAPDGRCKPFAARADGTGWGEGVGVLLLERLSDAHRNGHPVLAVIRGTAVNQDGASNGLTAPNGPSQERVIRAALANARLTPDLVDAVEAHGTGTTLGDPIEAQALLATYGKDRDADAPLLLGSVKSNIGHLQASSGVAGVIKMVLALRHGILPKLLHLDEPTPHVDWSSGAVELLTENRDWPETGRPRRAGVSSFGGSGTNAHVVLEQAPTADTLPDTDPDAEPAAEAAAVPAAAKTPAARPVFADGDTLPFVLSGRGTDGLAGQAARLAAFAETTGEDTRPRDLAWSLAATRAAFENRAVVLGTGHDDLARTATALASGTGDPALVTGGFDIAPDGAVFVFPGQGAQWVGMGRELWDSSPVFAASMEACGEALAPFTDWSLVDVVRGGGELLDVDVVQPVSWAVMVSLAAVWRACGVEPSVVVGHSQGEIAAAVVAGGLSLEDGARVVALRSRAIRAIAGRGGMVSVPLSLDAVEGLLEGWAGRVDVAAVNGPGSVVVAGDADALDELVAHCEAG</sequence>
<keyword evidence="8" id="KW-1185">Reference proteome</keyword>
<dbReference type="Pfam" id="PF00109">
    <property type="entry name" value="ketoacyl-synt"/>
    <property type="match status" value="1"/>
</dbReference>
<dbReference type="InterPro" id="IPR036299">
    <property type="entry name" value="Polyketide_synth_docking_sf"/>
</dbReference>
<dbReference type="PANTHER" id="PTHR43775:SF51">
    <property type="entry name" value="INACTIVE PHENOLPHTHIOCEROL SYNTHESIS POLYKETIDE SYNTHASE TYPE I PKS1-RELATED"/>
    <property type="match status" value="1"/>
</dbReference>
<dbReference type="PROSITE" id="PS52004">
    <property type="entry name" value="KS3_2"/>
    <property type="match status" value="1"/>
</dbReference>
<keyword evidence="4" id="KW-0511">Multifunctional enzyme</keyword>
<evidence type="ECO:0000256" key="3">
    <source>
        <dbReference type="ARBA" id="ARBA00023194"/>
    </source>
</evidence>
<dbReference type="Gene3D" id="3.40.47.10">
    <property type="match status" value="1"/>
</dbReference>
<dbReference type="PANTHER" id="PTHR43775">
    <property type="entry name" value="FATTY ACID SYNTHASE"/>
    <property type="match status" value="1"/>
</dbReference>
<dbReference type="InterPro" id="IPR016036">
    <property type="entry name" value="Malonyl_transacylase_ACP-bd"/>
</dbReference>
<name>A0ABW1BKN5_9ACTN</name>
<evidence type="ECO:0000256" key="1">
    <source>
        <dbReference type="ARBA" id="ARBA00001957"/>
    </source>
</evidence>
<feature type="non-terminal residue" evidence="7">
    <location>
        <position position="767"/>
    </location>
</feature>
<dbReference type="Proteomes" id="UP001596112">
    <property type="component" value="Unassembled WGS sequence"/>
</dbReference>
<dbReference type="InterPro" id="IPR001227">
    <property type="entry name" value="Ac_transferase_dom_sf"/>
</dbReference>
<keyword evidence="5" id="KW-0012">Acyltransferase</keyword>
<evidence type="ECO:0000259" key="6">
    <source>
        <dbReference type="PROSITE" id="PS52004"/>
    </source>
</evidence>
<dbReference type="Pfam" id="PF08990">
    <property type="entry name" value="Docking"/>
    <property type="match status" value="1"/>
</dbReference>
<comment type="cofactor">
    <cofactor evidence="1">
        <name>pantetheine 4'-phosphate</name>
        <dbReference type="ChEBI" id="CHEBI:47942"/>
    </cofactor>
</comment>
<accession>A0ABW1BKN5</accession>
<dbReference type="InterPro" id="IPR015083">
    <property type="entry name" value="NorB/c/GfsB-D-like_docking"/>
</dbReference>
<dbReference type="SUPFAM" id="SSF55048">
    <property type="entry name" value="Probable ACP-binding domain of malonyl-CoA ACP transacylase"/>
    <property type="match status" value="1"/>
</dbReference>
<reference evidence="8" key="1">
    <citation type="journal article" date="2019" name="Int. J. Syst. Evol. Microbiol.">
        <title>The Global Catalogue of Microorganisms (GCM) 10K type strain sequencing project: providing services to taxonomists for standard genome sequencing and annotation.</title>
        <authorList>
            <consortium name="The Broad Institute Genomics Platform"/>
            <consortium name="The Broad Institute Genome Sequencing Center for Infectious Disease"/>
            <person name="Wu L."/>
            <person name="Ma J."/>
        </authorList>
    </citation>
    <scope>NUCLEOTIDE SEQUENCE [LARGE SCALE GENOMIC DNA]</scope>
    <source>
        <strain evidence="8">JCM 9918</strain>
    </source>
</reference>
<dbReference type="SUPFAM" id="SSF101173">
    <property type="entry name" value="Docking domain B of the erythromycin polyketide synthase (DEBS)"/>
    <property type="match status" value="1"/>
</dbReference>
<dbReference type="RefSeq" id="WP_380970040.1">
    <property type="nucleotide sequence ID" value="NZ_JBHSNZ010000068.1"/>
</dbReference>
<dbReference type="CDD" id="cd00833">
    <property type="entry name" value="PKS"/>
    <property type="match status" value="1"/>
</dbReference>
<dbReference type="Pfam" id="PF00698">
    <property type="entry name" value="Acyl_transf_1"/>
    <property type="match status" value="1"/>
</dbReference>
<feature type="domain" description="Ketosynthase family 3 (KS3)" evidence="6">
    <location>
        <begin position="33"/>
        <end position="459"/>
    </location>
</feature>
<dbReference type="InterPro" id="IPR016039">
    <property type="entry name" value="Thiolase-like"/>
</dbReference>
<dbReference type="EMBL" id="JBHSNZ010000068">
    <property type="protein sequence ID" value="MFC5813329.1"/>
    <property type="molecule type" value="Genomic_DNA"/>
</dbReference>
<dbReference type="InterPro" id="IPR014031">
    <property type="entry name" value="Ketoacyl_synth_C"/>
</dbReference>
<evidence type="ECO:0000256" key="5">
    <source>
        <dbReference type="ARBA" id="ARBA00023315"/>
    </source>
</evidence>
<dbReference type="InterPro" id="IPR032821">
    <property type="entry name" value="PKS_assoc"/>
</dbReference>
<dbReference type="InterPro" id="IPR014030">
    <property type="entry name" value="Ketoacyl_synth_N"/>
</dbReference>
<dbReference type="Gene3D" id="3.40.366.10">
    <property type="entry name" value="Malonyl-Coenzyme A Acyl Carrier Protein, domain 2"/>
    <property type="match status" value="1"/>
</dbReference>
<protein>
    <submittedName>
        <fullName evidence="7">Type I polyketide synthase</fullName>
    </submittedName>
</protein>
<proteinExistence type="predicted"/>
<comment type="caution">
    <text evidence="7">The sequence shown here is derived from an EMBL/GenBank/DDBJ whole genome shotgun (WGS) entry which is preliminary data.</text>
</comment>
<keyword evidence="2" id="KW-0808">Transferase</keyword>